<evidence type="ECO:0000256" key="1">
    <source>
        <dbReference type="ARBA" id="ARBA00023015"/>
    </source>
</evidence>
<protein>
    <submittedName>
        <fullName evidence="6">Helix-turn-helix domain-containing protein</fullName>
    </submittedName>
</protein>
<dbReference type="RefSeq" id="WP_131479562.1">
    <property type="nucleotide sequence ID" value="NZ_SJDL01000005.1"/>
</dbReference>
<keyword evidence="7" id="KW-1185">Reference proteome</keyword>
<dbReference type="Pfam" id="PF12833">
    <property type="entry name" value="HTH_18"/>
    <property type="match status" value="1"/>
</dbReference>
<evidence type="ECO:0000313" key="6">
    <source>
        <dbReference type="EMBL" id="TBW58163.1"/>
    </source>
</evidence>
<dbReference type="PROSITE" id="PS01124">
    <property type="entry name" value="HTH_ARAC_FAMILY_2"/>
    <property type="match status" value="1"/>
</dbReference>
<dbReference type="SMART" id="SM00342">
    <property type="entry name" value="HTH_ARAC"/>
    <property type="match status" value="1"/>
</dbReference>
<reference evidence="6 7" key="1">
    <citation type="submission" date="2019-02" db="EMBL/GenBank/DDBJ databases">
        <title>Marinobacter halodurans sp. nov., a marine bacterium isolated from sea tidal flat.</title>
        <authorList>
            <person name="Yoo Y."/>
            <person name="Lee D.W."/>
            <person name="Kim B.S."/>
            <person name="Kim J.-J."/>
        </authorList>
    </citation>
    <scope>NUCLEOTIDE SEQUENCE [LARGE SCALE GENOMIC DNA]</scope>
    <source>
        <strain evidence="6 7">YJ-S3-2</strain>
    </source>
</reference>
<dbReference type="Gene3D" id="1.10.10.60">
    <property type="entry name" value="Homeodomain-like"/>
    <property type="match status" value="1"/>
</dbReference>
<evidence type="ECO:0000313" key="7">
    <source>
        <dbReference type="Proteomes" id="UP000313645"/>
    </source>
</evidence>
<evidence type="ECO:0000259" key="5">
    <source>
        <dbReference type="PROSITE" id="PS01124"/>
    </source>
</evidence>
<dbReference type="PANTHER" id="PTHR46796:SF12">
    <property type="entry name" value="HTH-TYPE DNA-BINDING TRANSCRIPTIONAL ACTIVATOR EUTR"/>
    <property type="match status" value="1"/>
</dbReference>
<keyword evidence="2" id="KW-0238">DNA-binding</keyword>
<accession>A0ABY1ZP19</accession>
<organism evidence="6 7">
    <name type="scientific">Marinobacter halodurans</name>
    <dbReference type="NCBI Taxonomy" id="2528979"/>
    <lineage>
        <taxon>Bacteria</taxon>
        <taxon>Pseudomonadati</taxon>
        <taxon>Pseudomonadota</taxon>
        <taxon>Gammaproteobacteria</taxon>
        <taxon>Pseudomonadales</taxon>
        <taxon>Marinobacteraceae</taxon>
        <taxon>Marinobacter</taxon>
    </lineage>
</organism>
<comment type="caution">
    <text evidence="6">The sequence shown here is derived from an EMBL/GenBank/DDBJ whole genome shotgun (WGS) entry which is preliminary data.</text>
</comment>
<dbReference type="InterPro" id="IPR050204">
    <property type="entry name" value="AraC_XylS_family_regulators"/>
</dbReference>
<feature type="domain" description="HTH araC/xylS-type" evidence="5">
    <location>
        <begin position="217"/>
        <end position="317"/>
    </location>
</feature>
<dbReference type="EMBL" id="SJDL01000005">
    <property type="protein sequence ID" value="TBW58163.1"/>
    <property type="molecule type" value="Genomic_DNA"/>
</dbReference>
<dbReference type="Proteomes" id="UP000313645">
    <property type="component" value="Unassembled WGS sequence"/>
</dbReference>
<dbReference type="InterPro" id="IPR009057">
    <property type="entry name" value="Homeodomain-like_sf"/>
</dbReference>
<dbReference type="SUPFAM" id="SSF46689">
    <property type="entry name" value="Homeodomain-like"/>
    <property type="match status" value="2"/>
</dbReference>
<keyword evidence="3" id="KW-0804">Transcription</keyword>
<proteinExistence type="predicted"/>
<name>A0ABY1ZP19_9GAMM</name>
<evidence type="ECO:0000256" key="2">
    <source>
        <dbReference type="ARBA" id="ARBA00023125"/>
    </source>
</evidence>
<dbReference type="PANTHER" id="PTHR46796">
    <property type="entry name" value="HTH-TYPE TRANSCRIPTIONAL ACTIVATOR RHAS-RELATED"/>
    <property type="match status" value="1"/>
</dbReference>
<dbReference type="InterPro" id="IPR018060">
    <property type="entry name" value="HTH_AraC"/>
</dbReference>
<gene>
    <name evidence="6" type="ORF">EZI54_04730</name>
</gene>
<sequence>MGVGKETGCAAYYERQTEDVVEHARAPDGWILNYEQVSAGKFSGLIRQVDLPRFQIIEDRANQAMVKSGTALEGSVCFSLPAKGSSPQLICLGNSYDKPGLLVADSRSLPEVRTVSYLRIFNLNVQKHLLVDYVAKQGLTLDTERSTYFFPFQRPLEQQELTQAITNVLMLSKQGRLEQKVFRKNAQDLILSHVLDVCDDTECLRHVSSTRKKQMVDRARTYVLEHSEEPLSIMDLCNHVGASRRKLQYCFQDVLGISPVSFLRIMRLNAVHRILCRVSDEKQIQDVAADWGFWHLGHFTADYRNLFGERPSDTRRRAIGKLPISDNAF</sequence>
<evidence type="ECO:0000256" key="4">
    <source>
        <dbReference type="ARBA" id="ARBA00037345"/>
    </source>
</evidence>
<keyword evidence="1" id="KW-0805">Transcription regulation</keyword>
<evidence type="ECO:0000256" key="3">
    <source>
        <dbReference type="ARBA" id="ARBA00023163"/>
    </source>
</evidence>
<comment type="function">
    <text evidence="4">Regulatory protein of the TOL plasmid xyl operons. XylS activates the xylXYZLTEGFJQKIH operon required for the degradation of toluene, m-xylene and p-xylene.</text>
</comment>